<proteinExistence type="predicted"/>
<sequence length="66" mass="7501">MKKATEKPLKLGSLKPMKLVKVGEPLAPSIKELVFVVLYDQDCIFSFRSNISCTGTDHWLKCNKFK</sequence>
<protein>
    <submittedName>
        <fullName evidence="1">Putative ovule protein</fullName>
    </submittedName>
</protein>
<organism evidence="1">
    <name type="scientific">Solanum chacoense</name>
    <name type="common">Chaco potato</name>
    <dbReference type="NCBI Taxonomy" id="4108"/>
    <lineage>
        <taxon>Eukaryota</taxon>
        <taxon>Viridiplantae</taxon>
        <taxon>Streptophyta</taxon>
        <taxon>Embryophyta</taxon>
        <taxon>Tracheophyta</taxon>
        <taxon>Spermatophyta</taxon>
        <taxon>Magnoliopsida</taxon>
        <taxon>eudicotyledons</taxon>
        <taxon>Gunneridae</taxon>
        <taxon>Pentapetalae</taxon>
        <taxon>asterids</taxon>
        <taxon>lamiids</taxon>
        <taxon>Solanales</taxon>
        <taxon>Solanaceae</taxon>
        <taxon>Solanoideae</taxon>
        <taxon>Solaneae</taxon>
        <taxon>Solanum</taxon>
    </lineage>
</organism>
<evidence type="ECO:0000313" key="1">
    <source>
        <dbReference type="EMBL" id="JAP13978.1"/>
    </source>
</evidence>
<reference evidence="1" key="1">
    <citation type="submission" date="2015-12" db="EMBL/GenBank/DDBJ databases">
        <title>Gene expression during late stages of embryo sac development: a critical building block for successful pollen-pistil interactions.</title>
        <authorList>
            <person name="Liu Y."/>
            <person name="Joly V."/>
            <person name="Sabar M."/>
            <person name="Matton D.P."/>
        </authorList>
    </citation>
    <scope>NUCLEOTIDE SEQUENCE</scope>
</reference>
<dbReference type="AlphaFoldDB" id="A0A0V0H1G6"/>
<dbReference type="EMBL" id="GEDG01027235">
    <property type="protein sequence ID" value="JAP13978.1"/>
    <property type="molecule type" value="Transcribed_RNA"/>
</dbReference>
<accession>A0A0V0H1G6</accession>
<name>A0A0V0H1G6_SOLCH</name>